<dbReference type="PANTHER" id="PTHR44170">
    <property type="entry name" value="PROTEIN SIDEKICK"/>
    <property type="match status" value="1"/>
</dbReference>
<evidence type="ECO:0000256" key="2">
    <source>
        <dbReference type="ARBA" id="ARBA00022692"/>
    </source>
</evidence>
<dbReference type="SUPFAM" id="SSF48726">
    <property type="entry name" value="Immunoglobulin"/>
    <property type="match status" value="3"/>
</dbReference>
<evidence type="ECO:0000259" key="10">
    <source>
        <dbReference type="PROSITE" id="PS50835"/>
    </source>
</evidence>
<evidence type="ECO:0000259" key="11">
    <source>
        <dbReference type="PROSITE" id="PS50853"/>
    </source>
</evidence>
<dbReference type="InterPro" id="IPR036116">
    <property type="entry name" value="FN3_sf"/>
</dbReference>
<dbReference type="InterPro" id="IPR003598">
    <property type="entry name" value="Ig_sub2"/>
</dbReference>
<dbReference type="InterPro" id="IPR003961">
    <property type="entry name" value="FN3_dom"/>
</dbReference>
<dbReference type="Proteomes" id="UP000275408">
    <property type="component" value="Unassembled WGS sequence"/>
</dbReference>
<evidence type="ECO:0000256" key="5">
    <source>
        <dbReference type="ARBA" id="ARBA00023136"/>
    </source>
</evidence>
<evidence type="ECO:0000256" key="1">
    <source>
        <dbReference type="ARBA" id="ARBA00004167"/>
    </source>
</evidence>
<sequence>MFSSTHVDDFANKDPIPLQVTLGDPLKIDCPPHGGSYGASYTWANKDNIQLNRAEHIAITPVGTLHIMFLTQADVDKISELKGIACTIVAANSIFESGLVTLDPQAGSVQEKAPSWEPSSLSKSSEIAVEGRNKTLYCLALGRPAPKITWKKNGQQIINGENNYDIPDLFFGRQLTIMDVKKDKHESPQYSCEAENKMNSGNPLKHNIELQVQAAPRWRLKAPAEKLEVDIQGNGTLLCDVYADPVPSFSWYKDGTRIVSSNTNVKIENDKLRIENARMQEDGVYQCVAENVHGMIVSSTWIYIRAKKPTFDPTSGPFYLFKNSQGVLKCEPEAAPPPTFEWYRKGSKITTGGRYTVQKDGVLLINDVTDDDAGDYRCVAENFLDKAEYNGVATVYERTRITVRPEDKIVPERVNIDLRCRAEFDKRLELKYYWKRDDAIIKFNSKMEWLEGENVLKISDIIFLLVAPVESNHEPDVFTFLHNVTNPNATSVVLNLTGWSTLRFRMRAVNSFGPSRPSLPTGAGICRTSQSAPEKFPENLRGVPKRAGELDIAWTPMPKVYWSGPGFYYILEYRKVVEPASEDSPDQWKNVRLPDQASTFKVDNPGYYELWEFRIRAGNNLGPGPFSAIEQSRSGQDPPEGQPKNVAVQIVQARSAKLSWEPVAAPSRGSVDGYRIFYWGTSLLANARRRRRAIPSYANSTDVKGRTTSETTVFDLKPYTSYTMAIKAFNSGGEGPASDEIDLATLQDVPGRPADVKVFAFALYILITWKPPTEPNGIITNYQAGSAKYTGSEPKDTPVEMTQLAASKRRHLIGQQEELTNYVVEIQAKTEPGYGESVRIATRTVKISPPAKHNAPTVEPTGIDKVRVICEIAVGGGYTHEFLVQYRQKLEGEEFVNSSWIDYLGGDLDLEIGNLESALYQFRTIGRNDQGESPPSDITEARPIPGIVAGKRSTTPIHQSAWFIALLVLIAILLIVLLIFVLYTRRRGSKYPVGKREKKRAAHLIDRESFDEEEGPYQHQGDENPPPYQSQGSLDKRDSDRDSLDDYGEGPQFNEDGSFIEEYGDEKKPPADEKDQSAFATFV</sequence>
<dbReference type="InterPro" id="IPR013783">
    <property type="entry name" value="Ig-like_fold"/>
</dbReference>
<dbReference type="FunFam" id="2.60.40.10:FF:000032">
    <property type="entry name" value="palladin isoform X1"/>
    <property type="match status" value="1"/>
</dbReference>
<comment type="caution">
    <text evidence="12">The sequence shown here is derived from an EMBL/GenBank/DDBJ whole genome shotgun (WGS) entry which is preliminary data.</text>
</comment>
<feature type="domain" description="Fibronectin type-III" evidence="11">
    <location>
        <begin position="642"/>
        <end position="748"/>
    </location>
</feature>
<dbReference type="CDD" id="cd00096">
    <property type="entry name" value="Ig"/>
    <property type="match status" value="1"/>
</dbReference>
<dbReference type="SMART" id="SM00060">
    <property type="entry name" value="FN3"/>
    <property type="match status" value="4"/>
</dbReference>
<feature type="compositionally biased region" description="Basic and acidic residues" evidence="8">
    <location>
        <begin position="1034"/>
        <end position="1044"/>
    </location>
</feature>
<dbReference type="OrthoDB" id="6022335at2759"/>
<dbReference type="CDD" id="cd00063">
    <property type="entry name" value="FN3"/>
    <property type="match status" value="3"/>
</dbReference>
<feature type="transmembrane region" description="Helical" evidence="9">
    <location>
        <begin position="961"/>
        <end position="983"/>
    </location>
</feature>
<dbReference type="InterPro" id="IPR007110">
    <property type="entry name" value="Ig-like_dom"/>
</dbReference>
<dbReference type="InterPro" id="IPR036179">
    <property type="entry name" value="Ig-like_dom_sf"/>
</dbReference>
<feature type="region of interest" description="Disordered" evidence="8">
    <location>
        <begin position="1002"/>
        <end position="1083"/>
    </location>
</feature>
<dbReference type="Pfam" id="PF13882">
    <property type="entry name" value="Bravo_FIGEY"/>
    <property type="match status" value="1"/>
</dbReference>
<dbReference type="PROSITE" id="PS50835">
    <property type="entry name" value="IG_LIKE"/>
    <property type="match status" value="3"/>
</dbReference>
<feature type="domain" description="Fibronectin type-III" evidence="11">
    <location>
        <begin position="536"/>
        <end position="637"/>
    </location>
</feature>
<evidence type="ECO:0000313" key="12">
    <source>
        <dbReference type="EMBL" id="RMX60519.1"/>
    </source>
</evidence>
<feature type="domain" description="Fibronectin type-III" evidence="11">
    <location>
        <begin position="749"/>
        <end position="851"/>
    </location>
</feature>
<organism evidence="12 13">
    <name type="scientific">Pocillopora damicornis</name>
    <name type="common">Cauliflower coral</name>
    <name type="synonym">Millepora damicornis</name>
    <dbReference type="NCBI Taxonomy" id="46731"/>
    <lineage>
        <taxon>Eukaryota</taxon>
        <taxon>Metazoa</taxon>
        <taxon>Cnidaria</taxon>
        <taxon>Anthozoa</taxon>
        <taxon>Hexacorallia</taxon>
        <taxon>Scleractinia</taxon>
        <taxon>Astrocoeniina</taxon>
        <taxon>Pocilloporidae</taxon>
        <taxon>Pocillopora</taxon>
    </lineage>
</organism>
<dbReference type="Gene3D" id="2.60.40.10">
    <property type="entry name" value="Immunoglobulins"/>
    <property type="match status" value="7"/>
</dbReference>
<keyword evidence="3" id="KW-0677">Repeat</keyword>
<feature type="compositionally biased region" description="Basic and acidic residues" evidence="8">
    <location>
        <begin position="1065"/>
        <end position="1076"/>
    </location>
</feature>
<dbReference type="FunFam" id="2.60.40.10:FF:000028">
    <property type="entry name" value="Neuronal cell adhesion molecule"/>
    <property type="match status" value="1"/>
</dbReference>
<evidence type="ECO:0000256" key="9">
    <source>
        <dbReference type="SAM" id="Phobius"/>
    </source>
</evidence>
<keyword evidence="13" id="KW-1185">Reference proteome</keyword>
<dbReference type="PROSITE" id="PS50853">
    <property type="entry name" value="FN3"/>
    <property type="match status" value="3"/>
</dbReference>
<dbReference type="SMART" id="SM00409">
    <property type="entry name" value="IG"/>
    <property type="match status" value="3"/>
</dbReference>
<evidence type="ECO:0000256" key="8">
    <source>
        <dbReference type="SAM" id="MobiDB-lite"/>
    </source>
</evidence>
<dbReference type="EMBL" id="RCHS01000141">
    <property type="protein sequence ID" value="RMX60519.1"/>
    <property type="molecule type" value="Genomic_DNA"/>
</dbReference>
<dbReference type="PANTHER" id="PTHR44170:SF6">
    <property type="entry name" value="CONTACTIN"/>
    <property type="match status" value="1"/>
</dbReference>
<dbReference type="Pfam" id="PF13927">
    <property type="entry name" value="Ig_3"/>
    <property type="match status" value="3"/>
</dbReference>
<dbReference type="GO" id="GO:0016020">
    <property type="term" value="C:membrane"/>
    <property type="evidence" value="ECO:0007669"/>
    <property type="project" value="UniProtKB-SubCell"/>
</dbReference>
<dbReference type="SUPFAM" id="SSF49265">
    <property type="entry name" value="Fibronectin type III"/>
    <property type="match status" value="3"/>
</dbReference>
<feature type="region of interest" description="Disordered" evidence="8">
    <location>
        <begin position="624"/>
        <end position="644"/>
    </location>
</feature>
<comment type="subcellular location">
    <subcellularLocation>
        <location evidence="1">Membrane</location>
        <topology evidence="1">Single-pass membrane protein</topology>
    </subcellularLocation>
</comment>
<dbReference type="GO" id="GO:0098609">
    <property type="term" value="P:cell-cell adhesion"/>
    <property type="evidence" value="ECO:0007669"/>
    <property type="project" value="TreeGrafter"/>
</dbReference>
<feature type="domain" description="Ig-like" evidence="10">
    <location>
        <begin position="309"/>
        <end position="402"/>
    </location>
</feature>
<evidence type="ECO:0000313" key="13">
    <source>
        <dbReference type="Proteomes" id="UP000275408"/>
    </source>
</evidence>
<feature type="domain" description="Ig-like" evidence="10">
    <location>
        <begin position="216"/>
        <end position="298"/>
    </location>
</feature>
<protein>
    <recommendedName>
        <fullName evidence="14">Neuroglian</fullName>
    </recommendedName>
</protein>
<dbReference type="AlphaFoldDB" id="A0A3M6V3X1"/>
<evidence type="ECO:0008006" key="14">
    <source>
        <dbReference type="Google" id="ProtNLM"/>
    </source>
</evidence>
<keyword evidence="4 9" id="KW-1133">Transmembrane helix</keyword>
<evidence type="ECO:0000256" key="3">
    <source>
        <dbReference type="ARBA" id="ARBA00022737"/>
    </source>
</evidence>
<dbReference type="Pfam" id="PF00041">
    <property type="entry name" value="fn3"/>
    <property type="match status" value="1"/>
</dbReference>
<evidence type="ECO:0000256" key="7">
    <source>
        <dbReference type="ARBA" id="ARBA00023319"/>
    </source>
</evidence>
<keyword evidence="7" id="KW-0393">Immunoglobulin domain</keyword>
<evidence type="ECO:0000256" key="4">
    <source>
        <dbReference type="ARBA" id="ARBA00022989"/>
    </source>
</evidence>
<evidence type="ECO:0000256" key="6">
    <source>
        <dbReference type="ARBA" id="ARBA00023157"/>
    </source>
</evidence>
<accession>A0A3M6V3X1</accession>
<dbReference type="STRING" id="46731.A0A3M6V3X1"/>
<feature type="domain" description="Ig-like" evidence="10">
    <location>
        <begin position="114"/>
        <end position="209"/>
    </location>
</feature>
<gene>
    <name evidence="12" type="ORF">pdam_00001438</name>
</gene>
<dbReference type="InterPro" id="IPR003599">
    <property type="entry name" value="Ig_sub"/>
</dbReference>
<keyword evidence="5 9" id="KW-0472">Membrane</keyword>
<reference evidence="12 13" key="1">
    <citation type="journal article" date="2018" name="Sci. Rep.">
        <title>Comparative analysis of the Pocillopora damicornis genome highlights role of immune system in coral evolution.</title>
        <authorList>
            <person name="Cunning R."/>
            <person name="Bay R.A."/>
            <person name="Gillette P."/>
            <person name="Baker A.C."/>
            <person name="Traylor-Knowles N."/>
        </authorList>
    </citation>
    <scope>NUCLEOTIDE SEQUENCE [LARGE SCALE GENOMIC DNA]</scope>
    <source>
        <strain evidence="12">RSMAS</strain>
        <tissue evidence="12">Whole animal</tissue>
    </source>
</reference>
<name>A0A3M6V3X1_POCDA</name>
<dbReference type="SMART" id="SM00408">
    <property type="entry name" value="IGc2"/>
    <property type="match status" value="3"/>
</dbReference>
<keyword evidence="6" id="KW-1015">Disulfide bond</keyword>
<proteinExistence type="predicted"/>
<dbReference type="InterPro" id="IPR026966">
    <property type="entry name" value="Neurofascin/L1/NrCAM_C"/>
</dbReference>
<keyword evidence="2 9" id="KW-0812">Transmembrane</keyword>